<dbReference type="GO" id="GO:0004553">
    <property type="term" value="F:hydrolase activity, hydrolyzing O-glycosyl compounds"/>
    <property type="evidence" value="ECO:0007669"/>
    <property type="project" value="InterPro"/>
</dbReference>
<dbReference type="Pfam" id="PF17137">
    <property type="entry name" value="DUF5110"/>
    <property type="match status" value="1"/>
</dbReference>
<keyword evidence="2 5" id="KW-0378">Hydrolase</keyword>
<dbReference type="GO" id="GO:0005975">
    <property type="term" value="P:carbohydrate metabolic process"/>
    <property type="evidence" value="ECO:0007669"/>
    <property type="project" value="InterPro"/>
</dbReference>
<dbReference type="PANTHER" id="PTHR22762">
    <property type="entry name" value="ALPHA-GLUCOSIDASE"/>
    <property type="match status" value="1"/>
</dbReference>
<dbReference type="CDD" id="cd00063">
    <property type="entry name" value="FN3"/>
    <property type="match status" value="1"/>
</dbReference>
<dbReference type="Gene3D" id="2.60.120.260">
    <property type="entry name" value="Galactose-binding domain-like"/>
    <property type="match status" value="1"/>
</dbReference>
<name>A0A256LGE1_9LACO</name>
<dbReference type="InterPro" id="IPR017853">
    <property type="entry name" value="GH"/>
</dbReference>
<comment type="similarity">
    <text evidence="1 2">Belongs to the glycosyl hydrolase 31 family.</text>
</comment>
<evidence type="ECO:0000313" key="7">
    <source>
        <dbReference type="Proteomes" id="UP000216316"/>
    </source>
</evidence>
<dbReference type="InterPro" id="IPR033403">
    <property type="entry name" value="DUF5110"/>
</dbReference>
<dbReference type="SUPFAM" id="SSF49785">
    <property type="entry name" value="Galactose-binding domain-like"/>
    <property type="match status" value="1"/>
</dbReference>
<evidence type="ECO:0000256" key="2">
    <source>
        <dbReference type="RuleBase" id="RU361185"/>
    </source>
</evidence>
<feature type="domain" description="Fibronectin type-III" evidence="3">
    <location>
        <begin position="791"/>
        <end position="878"/>
    </location>
</feature>
<dbReference type="CDD" id="cd14752">
    <property type="entry name" value="GH31_N"/>
    <property type="match status" value="1"/>
</dbReference>
<dbReference type="RefSeq" id="WP_094496438.1">
    <property type="nucleotide sequence ID" value="NZ_NGNV01000022.1"/>
</dbReference>
<dbReference type="Pfam" id="PF21365">
    <property type="entry name" value="Glyco_hydro_31_3rd"/>
    <property type="match status" value="1"/>
</dbReference>
<dbReference type="AlphaFoldDB" id="A0A256LGE1"/>
<dbReference type="SUPFAM" id="SSF49265">
    <property type="entry name" value="Fibronectin type III"/>
    <property type="match status" value="1"/>
</dbReference>
<dbReference type="Pfam" id="PF01055">
    <property type="entry name" value="Glyco_hydro_31_2nd"/>
    <property type="match status" value="1"/>
</dbReference>
<dbReference type="Gene3D" id="3.20.20.80">
    <property type="entry name" value="Glycosidases"/>
    <property type="match status" value="1"/>
</dbReference>
<dbReference type="GO" id="GO:0030246">
    <property type="term" value="F:carbohydrate binding"/>
    <property type="evidence" value="ECO:0007669"/>
    <property type="project" value="InterPro"/>
</dbReference>
<reference evidence="5 6" key="1">
    <citation type="submission" date="2017-04" db="EMBL/GenBank/DDBJ databases">
        <authorList>
            <person name="Afonso C.L."/>
            <person name="Miller P.J."/>
            <person name="Scott M.A."/>
            <person name="Spackman E."/>
            <person name="Goraichik I."/>
            <person name="Dimitrov K.M."/>
            <person name="Suarez D.L."/>
            <person name="Swayne D.E."/>
        </authorList>
    </citation>
    <scope>NUCLEOTIDE SEQUENCE [LARGE SCALE GENOMIC DNA]</scope>
    <source>
        <strain evidence="5 6">609q</strain>
    </source>
</reference>
<evidence type="ECO:0000259" key="3">
    <source>
        <dbReference type="PROSITE" id="PS50853"/>
    </source>
</evidence>
<dbReference type="InterPro" id="IPR008979">
    <property type="entry name" value="Galactose-bd-like_sf"/>
</dbReference>
<gene>
    <name evidence="4" type="ORF">CBF53_06120</name>
    <name evidence="5" type="ORF">CBF70_06810</name>
</gene>
<dbReference type="PANTHER" id="PTHR22762:SF166">
    <property type="entry name" value="ALPHA-GLUCOSIDASE"/>
    <property type="match status" value="1"/>
</dbReference>
<sequence length="1019" mass="115465">MSEITNKQQPQHLNRLVHVAKGTRYYDLQFADGTRARLYIIAKGIFRLIVDPAAEFKPLTPSLTIAASNFSLRPFEDSQLLVTDETFTIKSGQFSLRLQKNPAIFSIFDDQLHRYRMMQSSPIELGNDYSREFLRQNKNEFYYGGGMQNGSFSHKGKIIEIKNTNLTGPGAVACPEGFFWSNAGFAELRNTWKDGVYNFKSDDGTTAIITHQTPIFDNFYLLGDSPAEILRQYYKITGSPLFLPKYALGLGYLGNYLDTCWTGAKPQENSAIKFEDGNTYKIAHIDDDIVAKSSLNGEEQYQFSARAMIERYNSYHLPLSWFVPNYESKQDLDEDEMNNLVDFAKDQNVKIGFYGSLPTDAPANFLKFKTDPANFPNEKIMQDFAIASEPLIDKNQTNRPWAMASNGWSAIQTLATTANEGVGGEWDQIATEIASFLSMSLSGQPNVGSAIDGKEGGGNAQVNIRDLQWKVFTPLLYSIDNYGNIQKTPFAFNAKMTRITRAYLKLREKITPYLYTLTRAAQDGMPIVRPLFLAFPHERVNYTNQVKHEFMLGNNLLIAPITNGREDPSGASLKDNLYLPDHRTMWIDLFTGKKLIGGRIYDKLHYPLWHLPVYVRGGAILQESLRSALVYPQSKNSAILYEDDNQTTDYEKGHAATTQITSSVSGSNLHITVYPTEGSYTGLEEKQITNLTIMSDRYPGKVSLKLNDQFVPLTEYNDLDSFNKAEEGIFYQQDYMPCKEFGYFTGQLQPALRVKMPAVDIHDNKFELMIENFSYGSEVEQHAIIDSAMASPRSAAILTDRLTSKSITITWTNPTNFADKNIMADIEVNGIVHTNIDGNTFTFHELEPNTRYRFRIRNKFGNKVSDWSEYFGTHTKRDQMDYAISNVTVSSTGESEEDLQVENLTDLKLASEWLSKDQITKDSPLDLTFNFNHIYKLSRMVYVPRSRDRIGHVLRVQVAISKDGENFSDFSKEINWPNDAKNKVIGLRDVVAKSIKLRILATSDNLASGKEVLFFMAKE</sequence>
<dbReference type="Proteomes" id="UP000216316">
    <property type="component" value="Unassembled WGS sequence"/>
</dbReference>
<evidence type="ECO:0000313" key="5">
    <source>
        <dbReference type="EMBL" id="OYR91552.1"/>
    </source>
</evidence>
<dbReference type="SUPFAM" id="SSF51445">
    <property type="entry name" value="(Trans)glycosidases"/>
    <property type="match status" value="1"/>
</dbReference>
<dbReference type="InterPro" id="IPR000421">
    <property type="entry name" value="FA58C"/>
</dbReference>
<reference evidence="4" key="2">
    <citation type="submission" date="2017-05" db="EMBL/GenBank/DDBJ databases">
        <authorList>
            <person name="Lin X.B."/>
            <person name="Stothard P."/>
            <person name="Tasseva G."/>
            <person name="Walter J."/>
        </authorList>
    </citation>
    <scope>NUCLEOTIDE SEQUENCE</scope>
    <source>
        <strain evidence="4">609u</strain>
    </source>
</reference>
<dbReference type="Gene3D" id="2.60.40.1760">
    <property type="entry name" value="glycosyl hydrolase (family 31)"/>
    <property type="match status" value="1"/>
</dbReference>
<dbReference type="InterPro" id="IPR048395">
    <property type="entry name" value="Glyco_hydro_31_C"/>
</dbReference>
<accession>A0A256LGE1</accession>
<dbReference type="InterPro" id="IPR000322">
    <property type="entry name" value="Glyco_hydro_31_TIM"/>
</dbReference>
<dbReference type="SUPFAM" id="SSF51011">
    <property type="entry name" value="Glycosyl hydrolase domain"/>
    <property type="match status" value="1"/>
</dbReference>
<dbReference type="SUPFAM" id="SSF74650">
    <property type="entry name" value="Galactose mutarotase-like"/>
    <property type="match status" value="1"/>
</dbReference>
<keyword evidence="2" id="KW-0326">Glycosidase</keyword>
<dbReference type="PROSITE" id="PS50853">
    <property type="entry name" value="FN3"/>
    <property type="match status" value="1"/>
</dbReference>
<dbReference type="InterPro" id="IPR036116">
    <property type="entry name" value="FN3_sf"/>
</dbReference>
<dbReference type="Pfam" id="PF00041">
    <property type="entry name" value="fn3"/>
    <property type="match status" value="1"/>
</dbReference>
<evidence type="ECO:0000313" key="6">
    <source>
        <dbReference type="Proteomes" id="UP000215828"/>
    </source>
</evidence>
<dbReference type="InterPro" id="IPR013780">
    <property type="entry name" value="Glyco_hydro_b"/>
</dbReference>
<dbReference type="Gene3D" id="2.60.40.1180">
    <property type="entry name" value="Golgi alpha-mannosidase II"/>
    <property type="match status" value="2"/>
</dbReference>
<evidence type="ECO:0000313" key="4">
    <source>
        <dbReference type="EMBL" id="OYR88079.1"/>
    </source>
</evidence>
<dbReference type="EMBL" id="NGNV01000022">
    <property type="protein sequence ID" value="OYR88079.1"/>
    <property type="molecule type" value="Genomic_DNA"/>
</dbReference>
<keyword evidence="7" id="KW-1185">Reference proteome</keyword>
<dbReference type="InterPro" id="IPR011013">
    <property type="entry name" value="Gal_mutarotase_sf_dom"/>
</dbReference>
<protein>
    <submittedName>
        <fullName evidence="5">Glycosyl hydrolase family 31</fullName>
    </submittedName>
</protein>
<organism evidence="5 6">
    <name type="scientific">Lactobacillus taiwanensis</name>
    <dbReference type="NCBI Taxonomy" id="508451"/>
    <lineage>
        <taxon>Bacteria</taxon>
        <taxon>Bacillati</taxon>
        <taxon>Bacillota</taxon>
        <taxon>Bacilli</taxon>
        <taxon>Lactobacillales</taxon>
        <taxon>Lactobacillaceae</taxon>
        <taxon>Lactobacillus</taxon>
    </lineage>
</organism>
<reference evidence="6 7" key="3">
    <citation type="submission" date="2017-09" db="EMBL/GenBank/DDBJ databases">
        <title>Tripartite evolution among Lactobacillus johnsonii, Lactobacillus taiwanensis, Lactobacillus reuteri and their rodent host.</title>
        <authorList>
            <person name="Wang T."/>
            <person name="Knowles S."/>
            <person name="Cheng C."/>
        </authorList>
    </citation>
    <scope>NUCLEOTIDE SEQUENCE [LARGE SCALE GENOMIC DNA]</scope>
    <source>
        <strain evidence="5 6">609q</strain>
        <strain evidence="4 7">609u</strain>
    </source>
</reference>
<dbReference type="Gene3D" id="2.60.40.10">
    <property type="entry name" value="Immunoglobulins"/>
    <property type="match status" value="1"/>
</dbReference>
<evidence type="ECO:0000256" key="1">
    <source>
        <dbReference type="ARBA" id="ARBA00007806"/>
    </source>
</evidence>
<dbReference type="InterPro" id="IPR013783">
    <property type="entry name" value="Ig-like_fold"/>
</dbReference>
<comment type="caution">
    <text evidence="5">The sequence shown here is derived from an EMBL/GenBank/DDBJ whole genome shotgun (WGS) entry which is preliminary data.</text>
</comment>
<dbReference type="Proteomes" id="UP000215828">
    <property type="component" value="Unassembled WGS sequence"/>
</dbReference>
<dbReference type="EMBL" id="NGNX01000022">
    <property type="protein sequence ID" value="OYR91552.1"/>
    <property type="molecule type" value="Genomic_DNA"/>
</dbReference>
<dbReference type="Pfam" id="PF00754">
    <property type="entry name" value="F5_F8_type_C"/>
    <property type="match status" value="1"/>
</dbReference>
<proteinExistence type="inferred from homology"/>
<dbReference type="InterPro" id="IPR003961">
    <property type="entry name" value="FN3_dom"/>
</dbReference>